<name>A0A7W7XDJ9_9ACTN</name>
<dbReference type="Gene3D" id="1.10.260.40">
    <property type="entry name" value="lambda repressor-like DNA-binding domains"/>
    <property type="match status" value="1"/>
</dbReference>
<dbReference type="GO" id="GO:0003677">
    <property type="term" value="F:DNA binding"/>
    <property type="evidence" value="ECO:0007669"/>
    <property type="project" value="InterPro"/>
</dbReference>
<dbReference type="CDD" id="cd00093">
    <property type="entry name" value="HTH_XRE"/>
    <property type="match status" value="1"/>
</dbReference>
<feature type="domain" description="HTH cro/C1-type" evidence="1">
    <location>
        <begin position="22"/>
        <end position="86"/>
    </location>
</feature>
<dbReference type="InterPro" id="IPR041413">
    <property type="entry name" value="MLTR_LBD"/>
</dbReference>
<evidence type="ECO:0000313" key="2">
    <source>
        <dbReference type="EMBL" id="MBB4984137.1"/>
    </source>
</evidence>
<dbReference type="PANTHER" id="PTHR35010">
    <property type="entry name" value="BLL4672 PROTEIN-RELATED"/>
    <property type="match status" value="1"/>
</dbReference>
<dbReference type="EMBL" id="JACHJY010000007">
    <property type="protein sequence ID" value="MBB4984137.1"/>
    <property type="molecule type" value="Genomic_DNA"/>
</dbReference>
<accession>A0A7W7XDJ9</accession>
<dbReference type="SUPFAM" id="SSF47413">
    <property type="entry name" value="lambda repressor-like DNA-binding domains"/>
    <property type="match status" value="1"/>
</dbReference>
<keyword evidence="3" id="KW-1185">Reference proteome</keyword>
<reference evidence="2 3" key="1">
    <citation type="submission" date="2020-08" db="EMBL/GenBank/DDBJ databases">
        <title>Genomic Encyclopedia of Type Strains, Phase III (KMG-III): the genomes of soil and plant-associated and newly described type strains.</title>
        <authorList>
            <person name="Whitman W."/>
        </authorList>
    </citation>
    <scope>NUCLEOTIDE SEQUENCE [LARGE SCALE GENOMIC DNA]</scope>
    <source>
        <strain evidence="2 3">SFB5A</strain>
    </source>
</reference>
<dbReference type="AlphaFoldDB" id="A0A7W7XDJ9"/>
<evidence type="ECO:0000313" key="3">
    <source>
        <dbReference type="Proteomes" id="UP000582643"/>
    </source>
</evidence>
<sequence length="425" mass="47102">MGLGDSDEGELGPEELMGLAGLLRAWRRAAGLKEGRGRAIPQAEVAHAIGMSEKWYGQLERGAVPRLPHDAVEKLVTRLHLGPDERQTLLYYTPGGALIGRAKPREEPPELRTLQFLLDQQMPHPAYVTDARWSLIAYNRAMADWYPWVLEPGANLMRWALLHPDAREQYVGWEDHARVYLAMIRMFLARHKADRFMTSLLREVYEDADCRRLWDESPHVVAHRDGNRFRMRLPRFDFQEVEVVSHLLFPAGHPELRAVVITWLGSEQELLPGSVQQPDALSEGGAAGSEAIGDASWAQAGWADSAEDAAALAGSGAIGLPELSALAGPGCRLTLNPQDRAVVWAYRQDGGGWRVNTVSVEATLNRLAPQSSRPGVVREYQQLLRTTLPASAGEAGSELDTMIAELSDRLAVLRDLRERLGEPVD</sequence>
<protein>
    <submittedName>
        <fullName evidence="2">Transcriptional regulator with XRE-family HTH domain</fullName>
    </submittedName>
</protein>
<dbReference type="Proteomes" id="UP000582643">
    <property type="component" value="Unassembled WGS sequence"/>
</dbReference>
<dbReference type="InterPro" id="IPR010982">
    <property type="entry name" value="Lambda_DNA-bd_dom_sf"/>
</dbReference>
<dbReference type="RefSeq" id="WP_184931784.1">
    <property type="nucleotide sequence ID" value="NZ_JACHJY010000007.1"/>
</dbReference>
<dbReference type="Pfam" id="PF13560">
    <property type="entry name" value="HTH_31"/>
    <property type="match status" value="1"/>
</dbReference>
<gene>
    <name evidence="2" type="ORF">GGE06_005083</name>
</gene>
<comment type="caution">
    <text evidence="2">The sequence shown here is derived from an EMBL/GenBank/DDBJ whole genome shotgun (WGS) entry which is preliminary data.</text>
</comment>
<dbReference type="InterPro" id="IPR001387">
    <property type="entry name" value="Cro/C1-type_HTH"/>
</dbReference>
<organism evidence="2 3">
    <name type="scientific">Streptomyces nymphaeiformis</name>
    <dbReference type="NCBI Taxonomy" id="2663842"/>
    <lineage>
        <taxon>Bacteria</taxon>
        <taxon>Bacillati</taxon>
        <taxon>Actinomycetota</taxon>
        <taxon>Actinomycetes</taxon>
        <taxon>Kitasatosporales</taxon>
        <taxon>Streptomycetaceae</taxon>
        <taxon>Streptomyces</taxon>
    </lineage>
</organism>
<evidence type="ECO:0000259" key="1">
    <source>
        <dbReference type="SMART" id="SM00530"/>
    </source>
</evidence>
<dbReference type="Gene3D" id="3.30.450.180">
    <property type="match status" value="1"/>
</dbReference>
<dbReference type="Pfam" id="PF17765">
    <property type="entry name" value="MLTR_LBD"/>
    <property type="match status" value="1"/>
</dbReference>
<proteinExistence type="predicted"/>
<dbReference type="SMART" id="SM00530">
    <property type="entry name" value="HTH_XRE"/>
    <property type="match status" value="1"/>
</dbReference>
<dbReference type="PANTHER" id="PTHR35010:SF2">
    <property type="entry name" value="BLL4672 PROTEIN"/>
    <property type="match status" value="1"/>
</dbReference>